<keyword evidence="2" id="KW-1185">Reference proteome</keyword>
<comment type="caution">
    <text evidence="1">The sequence shown here is derived from an EMBL/GenBank/DDBJ whole genome shotgun (WGS) entry which is preliminary data.</text>
</comment>
<organism evidence="1 2">
    <name type="scientific">Centaurea solstitialis</name>
    <name type="common">yellow star-thistle</name>
    <dbReference type="NCBI Taxonomy" id="347529"/>
    <lineage>
        <taxon>Eukaryota</taxon>
        <taxon>Viridiplantae</taxon>
        <taxon>Streptophyta</taxon>
        <taxon>Embryophyta</taxon>
        <taxon>Tracheophyta</taxon>
        <taxon>Spermatophyta</taxon>
        <taxon>Magnoliopsida</taxon>
        <taxon>eudicotyledons</taxon>
        <taxon>Gunneridae</taxon>
        <taxon>Pentapetalae</taxon>
        <taxon>asterids</taxon>
        <taxon>campanulids</taxon>
        <taxon>Asterales</taxon>
        <taxon>Asteraceae</taxon>
        <taxon>Carduoideae</taxon>
        <taxon>Cardueae</taxon>
        <taxon>Centaureinae</taxon>
        <taxon>Centaurea</taxon>
    </lineage>
</organism>
<dbReference type="AlphaFoldDB" id="A0AA38W896"/>
<gene>
    <name evidence="1" type="ORF">OSB04_031614</name>
</gene>
<protein>
    <submittedName>
        <fullName evidence="1">Uncharacterized protein</fullName>
    </submittedName>
</protein>
<evidence type="ECO:0000313" key="1">
    <source>
        <dbReference type="EMBL" id="KAJ9538881.1"/>
    </source>
</evidence>
<reference evidence="1" key="1">
    <citation type="submission" date="2023-03" db="EMBL/GenBank/DDBJ databases">
        <title>Chromosome-scale reference genome and RAD-based genetic map of yellow starthistle (Centaurea solstitialis) reveal putative structural variation and QTLs associated with invader traits.</title>
        <authorList>
            <person name="Reatini B."/>
            <person name="Cang F.A."/>
            <person name="Jiang Q."/>
            <person name="Mckibben M.T.W."/>
            <person name="Barker M.S."/>
            <person name="Rieseberg L.H."/>
            <person name="Dlugosch K.M."/>
        </authorList>
    </citation>
    <scope>NUCLEOTIDE SEQUENCE</scope>
    <source>
        <strain evidence="1">CAN-66</strain>
        <tissue evidence="1">Leaf</tissue>
    </source>
</reference>
<proteinExistence type="predicted"/>
<dbReference type="Proteomes" id="UP001172457">
    <property type="component" value="Chromosome 8"/>
</dbReference>
<name>A0AA38W896_9ASTR</name>
<accession>A0AA38W896</accession>
<dbReference type="EMBL" id="JARYMX010000008">
    <property type="protein sequence ID" value="KAJ9538881.1"/>
    <property type="molecule type" value="Genomic_DNA"/>
</dbReference>
<sequence length="110" mass="12655">MVLFSSLLNTPFFNVSFLKRAIGKHTIEVSLPSGMGVDSVTPLRPVRCLSTRMLSTDGSQIQQWLIHIEEATWEDAYTIQFQFSYFRLEAKPNFQDYGNDKDQPMSPTQY</sequence>
<evidence type="ECO:0000313" key="2">
    <source>
        <dbReference type="Proteomes" id="UP001172457"/>
    </source>
</evidence>